<evidence type="ECO:0000313" key="1">
    <source>
        <dbReference type="EMBL" id="MBN8799125.1"/>
    </source>
</evidence>
<evidence type="ECO:0000313" key="2">
    <source>
        <dbReference type="Proteomes" id="UP000664815"/>
    </source>
</evidence>
<reference evidence="1" key="1">
    <citation type="submission" date="2021-02" db="EMBL/GenBank/DDBJ databases">
        <title>Thiocyanate and organic carbon inputs drive convergent selection for specific autotrophic Afipia and Thiobacillus strains within complex microbiomes.</title>
        <authorList>
            <person name="Huddy R.J."/>
            <person name="Sachdeva R."/>
            <person name="Kadzinga F."/>
            <person name="Kantor R.S."/>
            <person name="Harrison S.T.L."/>
            <person name="Banfield J.F."/>
        </authorList>
    </citation>
    <scope>NUCLEOTIDE SEQUENCE</scope>
    <source>
        <strain evidence="1">SCN18_10_11_15_R1_P_69_7</strain>
    </source>
</reference>
<gene>
    <name evidence="1" type="ORF">J0H45_07175</name>
</gene>
<accession>A0A9D8KW10</accession>
<name>A0A9D8KW10_9GAMM</name>
<keyword evidence="1" id="KW-0418">Kinase</keyword>
<proteinExistence type="predicted"/>
<organism evidence="1 2">
    <name type="scientific">Stenotrophomonas nitritireducens</name>
    <dbReference type="NCBI Taxonomy" id="83617"/>
    <lineage>
        <taxon>Bacteria</taxon>
        <taxon>Pseudomonadati</taxon>
        <taxon>Pseudomonadota</taxon>
        <taxon>Gammaproteobacteria</taxon>
        <taxon>Lysobacterales</taxon>
        <taxon>Lysobacteraceae</taxon>
        <taxon>Stenotrophomonas</taxon>
    </lineage>
</organism>
<protein>
    <submittedName>
        <fullName evidence="1">Sensor histidine kinase</fullName>
    </submittedName>
</protein>
<keyword evidence="1" id="KW-0808">Transferase</keyword>
<dbReference type="Proteomes" id="UP000664815">
    <property type="component" value="Unassembled WGS sequence"/>
</dbReference>
<feature type="non-terminal residue" evidence="1">
    <location>
        <position position="85"/>
    </location>
</feature>
<dbReference type="GO" id="GO:0016301">
    <property type="term" value="F:kinase activity"/>
    <property type="evidence" value="ECO:0007669"/>
    <property type="project" value="UniProtKB-KW"/>
</dbReference>
<comment type="caution">
    <text evidence="1">The sequence shown here is derived from an EMBL/GenBank/DDBJ whole genome shotgun (WGS) entry which is preliminary data.</text>
</comment>
<sequence>MKRRTLRRKLLVWLASYLALLTLVVFSAANYVHERAEHSVWRALLNSELDSVIASKRTDPDYRWQDSDTLHFFSDHDAHGIPDML</sequence>
<dbReference type="EMBL" id="JAFKMG010000665">
    <property type="protein sequence ID" value="MBN8799125.1"/>
    <property type="molecule type" value="Genomic_DNA"/>
</dbReference>
<dbReference type="AlphaFoldDB" id="A0A9D8KW10"/>